<feature type="domain" description="Glycosyl hydrolase family 98 putative carbohydrate-binding module" evidence="6">
    <location>
        <begin position="451"/>
        <end position="592"/>
    </location>
</feature>
<dbReference type="InterPro" id="IPR008979">
    <property type="entry name" value="Galactose-bd-like_sf"/>
</dbReference>
<keyword evidence="2" id="KW-0732">Signal</keyword>
<dbReference type="SMART" id="SM00776">
    <property type="entry name" value="NPCBM"/>
    <property type="match status" value="1"/>
</dbReference>
<dbReference type="PRINTS" id="PR00740">
    <property type="entry name" value="GLHYDRLASE27"/>
</dbReference>
<protein>
    <recommendedName>
        <fullName evidence="5">Alpha-galactosidase</fullName>
        <ecNumber evidence="5">3.2.1.22</ecNumber>
    </recommendedName>
    <alternativeName>
        <fullName evidence="5">Melibiase</fullName>
    </alternativeName>
</protein>
<evidence type="ECO:0000313" key="8">
    <source>
        <dbReference type="Proteomes" id="UP000298213"/>
    </source>
</evidence>
<dbReference type="GO" id="GO:0005975">
    <property type="term" value="P:carbohydrate metabolic process"/>
    <property type="evidence" value="ECO:0007669"/>
    <property type="project" value="InterPro"/>
</dbReference>
<dbReference type="GO" id="GO:0004557">
    <property type="term" value="F:alpha-galactosidase activity"/>
    <property type="evidence" value="ECO:0007669"/>
    <property type="project" value="UniProtKB-EC"/>
</dbReference>
<dbReference type="Pfam" id="PF16499">
    <property type="entry name" value="Melibiase_2"/>
    <property type="match status" value="2"/>
</dbReference>
<keyword evidence="3 5" id="KW-0378">Hydrolase</keyword>
<dbReference type="EC" id="3.2.1.22" evidence="5"/>
<dbReference type="InterPro" id="IPR017853">
    <property type="entry name" value="GH"/>
</dbReference>
<dbReference type="CDD" id="cd14792">
    <property type="entry name" value="GH27"/>
    <property type="match status" value="1"/>
</dbReference>
<evidence type="ECO:0000259" key="6">
    <source>
        <dbReference type="SMART" id="SM00776"/>
    </source>
</evidence>
<name>A0A4Y8ZLS7_9SPHN</name>
<comment type="caution">
    <text evidence="7">The sequence shown here is derived from an EMBL/GenBank/DDBJ whole genome shotgun (WGS) entry which is preliminary data.</text>
</comment>
<proteinExistence type="inferred from homology"/>
<dbReference type="PANTHER" id="PTHR11452:SF80">
    <property type="entry name" value="ALPHA-GALACTOSIDASE 1"/>
    <property type="match status" value="1"/>
</dbReference>
<dbReference type="Gene3D" id="2.60.120.1060">
    <property type="entry name" value="NPCBM/NEW2 domain"/>
    <property type="match status" value="1"/>
</dbReference>
<keyword evidence="5" id="KW-1015">Disulfide bond</keyword>
<dbReference type="InterPro" id="IPR013222">
    <property type="entry name" value="Glyco_hyd_98_carb-bd"/>
</dbReference>
<reference evidence="7 8" key="1">
    <citation type="submission" date="2019-03" db="EMBL/GenBank/DDBJ databases">
        <title>Genome sequence of Sphingomonas sp. 17J27-24.</title>
        <authorList>
            <person name="Kim M."/>
            <person name="Maeng S."/>
            <person name="Sathiyaraj S."/>
        </authorList>
    </citation>
    <scope>NUCLEOTIDE SEQUENCE [LARGE SCALE GENOMIC DNA]</scope>
    <source>
        <strain evidence="7 8">17J27-24</strain>
    </source>
</reference>
<dbReference type="Gene3D" id="2.60.40.1180">
    <property type="entry name" value="Golgi alpha-mannosidase II"/>
    <property type="match status" value="1"/>
</dbReference>
<keyword evidence="4 5" id="KW-0326">Glycosidase</keyword>
<dbReference type="InterPro" id="IPR041233">
    <property type="entry name" value="Melibiase_C"/>
</dbReference>
<accession>A0A4Y8ZLS7</accession>
<evidence type="ECO:0000256" key="2">
    <source>
        <dbReference type="ARBA" id="ARBA00022729"/>
    </source>
</evidence>
<dbReference type="InterPro" id="IPR013780">
    <property type="entry name" value="Glyco_hydro_b"/>
</dbReference>
<gene>
    <name evidence="7" type="ORF">E2493_17635</name>
</gene>
<evidence type="ECO:0000256" key="4">
    <source>
        <dbReference type="ARBA" id="ARBA00023295"/>
    </source>
</evidence>
<dbReference type="SUPFAM" id="SSF51445">
    <property type="entry name" value="(Trans)glycosidases"/>
    <property type="match status" value="1"/>
</dbReference>
<dbReference type="InterPro" id="IPR013785">
    <property type="entry name" value="Aldolase_TIM"/>
</dbReference>
<comment type="similarity">
    <text evidence="1 5">Belongs to the glycosyl hydrolase 27 family.</text>
</comment>
<dbReference type="Pfam" id="PF17801">
    <property type="entry name" value="Melibiase_C"/>
    <property type="match status" value="1"/>
</dbReference>
<keyword evidence="8" id="KW-1185">Reference proteome</keyword>
<comment type="catalytic activity">
    <reaction evidence="5">
        <text>Hydrolysis of terminal, non-reducing alpha-D-galactose residues in alpha-D-galactosides, including galactose oligosaccharides, galactomannans and galactolipids.</text>
        <dbReference type="EC" id="3.2.1.22"/>
    </reaction>
</comment>
<dbReference type="OrthoDB" id="9807519at2"/>
<dbReference type="Gene3D" id="3.20.20.70">
    <property type="entry name" value="Aldolase class I"/>
    <property type="match status" value="1"/>
</dbReference>
<evidence type="ECO:0000313" key="7">
    <source>
        <dbReference type="EMBL" id="TFI56960.1"/>
    </source>
</evidence>
<dbReference type="PANTHER" id="PTHR11452">
    <property type="entry name" value="ALPHA-GALACTOSIDASE/ALPHA-N-ACETYLGALACTOSAMINIDASE"/>
    <property type="match status" value="1"/>
</dbReference>
<organism evidence="7 8">
    <name type="scientific">Sphingomonas parva</name>
    <dbReference type="NCBI Taxonomy" id="2555898"/>
    <lineage>
        <taxon>Bacteria</taxon>
        <taxon>Pseudomonadati</taxon>
        <taxon>Pseudomonadota</taxon>
        <taxon>Alphaproteobacteria</taxon>
        <taxon>Sphingomonadales</taxon>
        <taxon>Sphingomonadaceae</taxon>
        <taxon>Sphingomonas</taxon>
    </lineage>
</organism>
<dbReference type="InterPro" id="IPR038637">
    <property type="entry name" value="NPCBM_sf"/>
</dbReference>
<dbReference type="Pfam" id="PF08305">
    <property type="entry name" value="NPCBM"/>
    <property type="match status" value="1"/>
</dbReference>
<dbReference type="InterPro" id="IPR002241">
    <property type="entry name" value="Glyco_hydro_27"/>
</dbReference>
<evidence type="ECO:0000256" key="3">
    <source>
        <dbReference type="ARBA" id="ARBA00022801"/>
    </source>
</evidence>
<evidence type="ECO:0000256" key="1">
    <source>
        <dbReference type="ARBA" id="ARBA00009743"/>
    </source>
</evidence>
<dbReference type="Proteomes" id="UP000298213">
    <property type="component" value="Unassembled WGS sequence"/>
</dbReference>
<dbReference type="SUPFAM" id="SSF51011">
    <property type="entry name" value="Glycosyl hydrolase domain"/>
    <property type="match status" value="1"/>
</dbReference>
<sequence>MGWNSWNAFRTEVNEEKVLGAARALVDTGLAKLGYRYVNIDDGWWLKRRQSDGRILIRTAIFPSARTGGKQDSSFRPFVDRIHAMGLKAGIYTDVGRNACSQAFDLHSPNLPEGTTAEREIGLYGHVDQDIRLFFAEWGFDYVKADACGLADFRPGTDLVAKNGYRPMPPRIERGMPNRTDHAQVRALYQDVADALARHNPDGDYVFSIVPWGEANVRSWGKDVGNLWRTSNDITPEWTRMLHTFDSAATRALYAQPHSWNDPDMLFIGAGDFDENHLVEARSHFSLWAIANAPLLIGYDLRNAPRALLDIWGNADVVAVNQDPAGNQGVIAYQSDDVQIIVKTMQDTGRKAVVLFNRGQRTLNATLTAEHLKFAAGQPFTLTDLWSKARFDASAGEQSFALAPRETRMFMASGTRALPDGVYLSEIPGSVNVAHDGVLRPEADPTIHQMVSPWGGTRSSGERAGYPGWGGAQADAAPYGTALQVAGRKFSTGLGLLGGSRLEVRNDKGDTRFSALVGIDDATRDPAARVRFTVYGDGRLLAQSPELAFGAAPAALTADVTGVRIVELVAREDGGDAPIPTSVCWCEAALTGR</sequence>
<evidence type="ECO:0000256" key="5">
    <source>
        <dbReference type="RuleBase" id="RU361168"/>
    </source>
</evidence>
<dbReference type="EMBL" id="SPDV01000045">
    <property type="protein sequence ID" value="TFI56960.1"/>
    <property type="molecule type" value="Genomic_DNA"/>
</dbReference>
<dbReference type="SUPFAM" id="SSF49785">
    <property type="entry name" value="Galactose-binding domain-like"/>
    <property type="match status" value="1"/>
</dbReference>
<dbReference type="AlphaFoldDB" id="A0A4Y8ZLS7"/>